<protein>
    <submittedName>
        <fullName evidence="2">Cobalamin-binding protein</fullName>
    </submittedName>
</protein>
<dbReference type="Pfam" id="PF01497">
    <property type="entry name" value="Peripla_BP_2"/>
    <property type="match status" value="1"/>
</dbReference>
<organism evidence="2 3">
    <name type="scientific">Amycolatopsis bartoniae</name>
    <dbReference type="NCBI Taxonomy" id="941986"/>
    <lineage>
        <taxon>Bacteria</taxon>
        <taxon>Bacillati</taxon>
        <taxon>Actinomycetota</taxon>
        <taxon>Actinomycetes</taxon>
        <taxon>Pseudonocardiales</taxon>
        <taxon>Pseudonocardiaceae</taxon>
        <taxon>Amycolatopsis</taxon>
    </lineage>
</organism>
<evidence type="ECO:0000313" key="3">
    <source>
        <dbReference type="Proteomes" id="UP000658656"/>
    </source>
</evidence>
<name>A0A8H9M4Z8_9PSEU</name>
<dbReference type="Proteomes" id="UP000658656">
    <property type="component" value="Unassembled WGS sequence"/>
</dbReference>
<dbReference type="OrthoDB" id="6495095at2"/>
<dbReference type="Gene3D" id="3.40.50.1980">
    <property type="entry name" value="Nitrogenase molybdenum iron protein domain"/>
    <property type="match status" value="2"/>
</dbReference>
<comment type="caution">
    <text evidence="2">The sequence shown here is derived from an EMBL/GenBank/DDBJ whole genome shotgun (WGS) entry which is preliminary data.</text>
</comment>
<dbReference type="EMBL" id="BNAV01000003">
    <property type="protein sequence ID" value="GHF52413.1"/>
    <property type="molecule type" value="Genomic_DNA"/>
</dbReference>
<evidence type="ECO:0000313" key="2">
    <source>
        <dbReference type="EMBL" id="GHF52413.1"/>
    </source>
</evidence>
<feature type="domain" description="Fe/B12 periplasmic-binding" evidence="1">
    <location>
        <begin position="2"/>
        <end position="291"/>
    </location>
</feature>
<sequence length="302" mass="32238">MRIVSLLPAATDLVADLGLVADLAGRTHECDWPAEVAAVPVVTASEIDQDRLSSREISDVVGGAPHRGSSLYALDERKLAELAPDFVLTQDLCDVCAVSYRRVSEAVRVLDAGPRVLSLEPRTLSEVLGCLTTLGAAFGVPDRAAARVAHWQGRLADVARQVLDRPRPRVAAIEWLDPIWPAGHWVPEQIAHAGGEPLLAKAGEHTSPVEWDEVLAARPDVLLVLPCGFPPSRTLAELDVLTRRPGFSGIPEVWVLDGPAYFNRPGPRVVRGVEVLAHVLHGIGTVAPGEAVRVGRSGRSGG</sequence>
<evidence type="ECO:0000259" key="1">
    <source>
        <dbReference type="PROSITE" id="PS50983"/>
    </source>
</evidence>
<dbReference type="InterPro" id="IPR051030">
    <property type="entry name" value="Vitamin_B12-ABC_binding"/>
</dbReference>
<dbReference type="PROSITE" id="PS50983">
    <property type="entry name" value="FE_B12_PBP"/>
    <property type="match status" value="1"/>
</dbReference>
<dbReference type="PANTHER" id="PTHR42860">
    <property type="entry name" value="VITAMIN B12-BINDING PROTEIN"/>
    <property type="match status" value="1"/>
</dbReference>
<dbReference type="PANTHER" id="PTHR42860:SF1">
    <property type="entry name" value="VITAMIN B12-BINDING PROTEIN"/>
    <property type="match status" value="1"/>
</dbReference>
<dbReference type="SUPFAM" id="SSF53807">
    <property type="entry name" value="Helical backbone' metal receptor"/>
    <property type="match status" value="1"/>
</dbReference>
<dbReference type="InterPro" id="IPR002491">
    <property type="entry name" value="ABC_transptr_periplasmic_BD"/>
</dbReference>
<proteinExistence type="predicted"/>
<dbReference type="RefSeq" id="WP_145936916.1">
    <property type="nucleotide sequence ID" value="NZ_BNAV01000003.1"/>
</dbReference>
<gene>
    <name evidence="2" type="ORF">GCM10017566_27200</name>
</gene>
<reference evidence="2" key="1">
    <citation type="journal article" date="2014" name="Int. J. Syst. Evol. Microbiol.">
        <title>Complete genome sequence of Corynebacterium casei LMG S-19264T (=DSM 44701T), isolated from a smear-ripened cheese.</title>
        <authorList>
            <consortium name="US DOE Joint Genome Institute (JGI-PGF)"/>
            <person name="Walter F."/>
            <person name="Albersmeier A."/>
            <person name="Kalinowski J."/>
            <person name="Ruckert C."/>
        </authorList>
    </citation>
    <scope>NUCLEOTIDE SEQUENCE</scope>
    <source>
        <strain evidence="2">CGMCC 4.7679</strain>
    </source>
</reference>
<accession>A0A8H9M4Z8</accession>
<dbReference type="AlphaFoldDB" id="A0A8H9M4Z8"/>
<dbReference type="CDD" id="cd01144">
    <property type="entry name" value="BtuF"/>
    <property type="match status" value="1"/>
</dbReference>
<reference evidence="2" key="2">
    <citation type="submission" date="2020-09" db="EMBL/GenBank/DDBJ databases">
        <authorList>
            <person name="Sun Q."/>
            <person name="Zhou Y."/>
        </authorList>
    </citation>
    <scope>NUCLEOTIDE SEQUENCE</scope>
    <source>
        <strain evidence="2">CGMCC 4.7679</strain>
    </source>
</reference>
<keyword evidence="3" id="KW-1185">Reference proteome</keyword>